<dbReference type="GO" id="GO:0043138">
    <property type="term" value="F:3'-5' DNA helicase activity"/>
    <property type="evidence" value="ECO:0007669"/>
    <property type="project" value="TreeGrafter"/>
</dbReference>
<dbReference type="OMA" id="KCHIEDW"/>
<evidence type="ECO:0000256" key="2">
    <source>
        <dbReference type="ARBA" id="ARBA00022801"/>
    </source>
</evidence>
<dbReference type="InterPro" id="IPR000212">
    <property type="entry name" value="DNA_helicase_UvrD/REP"/>
</dbReference>
<dbReference type="GO" id="GO:0031297">
    <property type="term" value="P:replication fork processing"/>
    <property type="evidence" value="ECO:0007669"/>
    <property type="project" value="TreeGrafter"/>
</dbReference>
<evidence type="ECO:0000313" key="6">
    <source>
        <dbReference type="EMBL" id="ELU14334.1"/>
    </source>
</evidence>
<name>R7V6Y5_CAPTE</name>
<feature type="domain" description="UvrD-like helicase C-terminal" evidence="5">
    <location>
        <begin position="225"/>
        <end position="291"/>
    </location>
</feature>
<dbReference type="EnsemblMetazoa" id="CapteT187144">
    <property type="protein sequence ID" value="CapteP187144"/>
    <property type="gene ID" value="CapteG187144"/>
</dbReference>
<keyword evidence="2" id="KW-0378">Hydrolase</keyword>
<dbReference type="GO" id="GO:0016787">
    <property type="term" value="F:hydrolase activity"/>
    <property type="evidence" value="ECO:0007669"/>
    <property type="project" value="UniProtKB-KW"/>
</dbReference>
<dbReference type="InterPro" id="IPR027417">
    <property type="entry name" value="P-loop_NTPase"/>
</dbReference>
<evidence type="ECO:0000256" key="4">
    <source>
        <dbReference type="ARBA" id="ARBA00022840"/>
    </source>
</evidence>
<dbReference type="EMBL" id="KB294596">
    <property type="protein sequence ID" value="ELU14334.1"/>
    <property type="molecule type" value="Genomic_DNA"/>
</dbReference>
<dbReference type="GO" id="GO:0005634">
    <property type="term" value="C:nucleus"/>
    <property type="evidence" value="ECO:0007669"/>
    <property type="project" value="TreeGrafter"/>
</dbReference>
<reference evidence="8" key="1">
    <citation type="submission" date="2012-12" db="EMBL/GenBank/DDBJ databases">
        <authorList>
            <person name="Hellsten U."/>
            <person name="Grimwood J."/>
            <person name="Chapman J.A."/>
            <person name="Shapiro H."/>
            <person name="Aerts A."/>
            <person name="Otillar R.P."/>
            <person name="Terry A.Y."/>
            <person name="Boore J.L."/>
            <person name="Simakov O."/>
            <person name="Marletaz F."/>
            <person name="Cho S.-J."/>
            <person name="Edsinger-Gonzales E."/>
            <person name="Havlak P."/>
            <person name="Kuo D.-H."/>
            <person name="Larsson T."/>
            <person name="Lv J."/>
            <person name="Arendt D."/>
            <person name="Savage R."/>
            <person name="Osoegawa K."/>
            <person name="de Jong P."/>
            <person name="Lindberg D.R."/>
            <person name="Seaver E.C."/>
            <person name="Weisblat D.A."/>
            <person name="Putnam N.H."/>
            <person name="Grigoriev I.V."/>
            <person name="Rokhsar D.S."/>
        </authorList>
    </citation>
    <scope>NUCLEOTIDE SEQUENCE</scope>
    <source>
        <strain evidence="8">I ESC-2004</strain>
    </source>
</reference>
<keyword evidence="1" id="KW-0547">Nucleotide-binding</keyword>
<protein>
    <recommendedName>
        <fullName evidence="5">UvrD-like helicase C-terminal domain-containing protein</fullName>
    </recommendedName>
</protein>
<dbReference type="AlphaFoldDB" id="R7V6Y5"/>
<evidence type="ECO:0000259" key="5">
    <source>
        <dbReference type="Pfam" id="PF13361"/>
    </source>
</evidence>
<dbReference type="GO" id="GO:0005524">
    <property type="term" value="F:ATP binding"/>
    <property type="evidence" value="ECO:0007669"/>
    <property type="project" value="UniProtKB-KW"/>
</dbReference>
<dbReference type="InterPro" id="IPR014017">
    <property type="entry name" value="DNA_helicase_UvrD-like_C"/>
</dbReference>
<dbReference type="SUPFAM" id="SSF52540">
    <property type="entry name" value="P-loop containing nucleoside triphosphate hydrolases"/>
    <property type="match status" value="1"/>
</dbReference>
<dbReference type="EMBL" id="AMQN01018594">
    <property type="status" value="NOT_ANNOTATED_CDS"/>
    <property type="molecule type" value="Genomic_DNA"/>
</dbReference>
<sequence length="405" mass="45490">MNCGWSMSELLAVATPTAPSLTFPLNAKQELVCKGCRLIYLRLSKIIIYETWCFSNISRLLISQKSFRFGPEISWVAAMCLDLLKNERKKLLVGSSTRGCVSGEKVGPMAIICRTNFTVFSEAVRECCFCNDNMRCAFAGGIDNFGFDVILDILVLFQNHSEEEMEATIQNRLIRRFIRQGFSEFVKFAKKTTDSELLGKIKIVEVFHNSLPGYIKMIRSKCVRDVDLADIIFSTAHKAKGLEFSTVRVANDFNIFNIDGRMHSLSEVSIDERNLLYVAVTRAKKSLILSSTIVKLLELYGDHHLSVISSKVLKEKGVNFKCKVSGEEFEPGSLTLYHEKYVLSDKTTQSAHVLSPETVGNLKQVASFAQILGTNFVQMEEFIFDLAVNSDNISFLCRFHGNQGG</sequence>
<keyword evidence="3" id="KW-0347">Helicase</keyword>
<dbReference type="Pfam" id="PF13361">
    <property type="entry name" value="UvrD_C"/>
    <property type="match status" value="1"/>
</dbReference>
<dbReference type="OrthoDB" id="1470711at2759"/>
<evidence type="ECO:0000313" key="8">
    <source>
        <dbReference type="Proteomes" id="UP000014760"/>
    </source>
</evidence>
<dbReference type="Proteomes" id="UP000014760">
    <property type="component" value="Unassembled WGS sequence"/>
</dbReference>
<evidence type="ECO:0000313" key="7">
    <source>
        <dbReference type="EnsemblMetazoa" id="CapteP187144"/>
    </source>
</evidence>
<dbReference type="HOGENOM" id="CLU_680159_0_0_1"/>
<evidence type="ECO:0000256" key="1">
    <source>
        <dbReference type="ARBA" id="ARBA00022741"/>
    </source>
</evidence>
<accession>R7V6Y5</accession>
<gene>
    <name evidence="6" type="ORF">CAPTEDRAFT_187144</name>
</gene>
<proteinExistence type="predicted"/>
<dbReference type="Gene3D" id="3.40.50.300">
    <property type="entry name" value="P-loop containing nucleotide triphosphate hydrolases"/>
    <property type="match status" value="1"/>
</dbReference>
<dbReference type="STRING" id="283909.R7V6Y5"/>
<dbReference type="GO" id="GO:0003677">
    <property type="term" value="F:DNA binding"/>
    <property type="evidence" value="ECO:0007669"/>
    <property type="project" value="InterPro"/>
</dbReference>
<keyword evidence="4" id="KW-0067">ATP-binding</keyword>
<evidence type="ECO:0000256" key="3">
    <source>
        <dbReference type="ARBA" id="ARBA00022806"/>
    </source>
</evidence>
<organism evidence="6">
    <name type="scientific">Capitella teleta</name>
    <name type="common">Polychaete worm</name>
    <dbReference type="NCBI Taxonomy" id="283909"/>
    <lineage>
        <taxon>Eukaryota</taxon>
        <taxon>Metazoa</taxon>
        <taxon>Spiralia</taxon>
        <taxon>Lophotrochozoa</taxon>
        <taxon>Annelida</taxon>
        <taxon>Polychaeta</taxon>
        <taxon>Sedentaria</taxon>
        <taxon>Scolecida</taxon>
        <taxon>Capitellidae</taxon>
        <taxon>Capitella</taxon>
    </lineage>
</organism>
<reference evidence="6 8" key="2">
    <citation type="journal article" date="2013" name="Nature">
        <title>Insights into bilaterian evolution from three spiralian genomes.</title>
        <authorList>
            <person name="Simakov O."/>
            <person name="Marletaz F."/>
            <person name="Cho S.J."/>
            <person name="Edsinger-Gonzales E."/>
            <person name="Havlak P."/>
            <person name="Hellsten U."/>
            <person name="Kuo D.H."/>
            <person name="Larsson T."/>
            <person name="Lv J."/>
            <person name="Arendt D."/>
            <person name="Savage R."/>
            <person name="Osoegawa K."/>
            <person name="de Jong P."/>
            <person name="Grimwood J."/>
            <person name="Chapman J.A."/>
            <person name="Shapiro H."/>
            <person name="Aerts A."/>
            <person name="Otillar R.P."/>
            <person name="Terry A.Y."/>
            <person name="Boore J.L."/>
            <person name="Grigoriev I.V."/>
            <person name="Lindberg D.R."/>
            <person name="Seaver E.C."/>
            <person name="Weisblat D.A."/>
            <person name="Putnam N.H."/>
            <person name="Rokhsar D.S."/>
        </authorList>
    </citation>
    <scope>NUCLEOTIDE SEQUENCE</scope>
    <source>
        <strain evidence="6 8">I ESC-2004</strain>
    </source>
</reference>
<reference evidence="7" key="3">
    <citation type="submission" date="2015-06" db="UniProtKB">
        <authorList>
            <consortium name="EnsemblMetazoa"/>
        </authorList>
    </citation>
    <scope>IDENTIFICATION</scope>
</reference>
<keyword evidence="8" id="KW-1185">Reference proteome</keyword>
<dbReference type="GO" id="GO:0000724">
    <property type="term" value="P:double-strand break repair via homologous recombination"/>
    <property type="evidence" value="ECO:0007669"/>
    <property type="project" value="TreeGrafter"/>
</dbReference>
<dbReference type="PANTHER" id="PTHR11070:SF30">
    <property type="entry name" value="F-BOX DNA HELICASE 1"/>
    <property type="match status" value="1"/>
</dbReference>
<dbReference type="PANTHER" id="PTHR11070">
    <property type="entry name" value="UVRD / RECB / PCRA DNA HELICASE FAMILY MEMBER"/>
    <property type="match status" value="1"/>
</dbReference>